<evidence type="ECO:0000313" key="2">
    <source>
        <dbReference type="Proteomes" id="UP000436138"/>
    </source>
</evidence>
<dbReference type="Proteomes" id="UP000436138">
    <property type="component" value="Chromosome"/>
</dbReference>
<gene>
    <name evidence="1" type="ORF">GQF42_01890</name>
</gene>
<name>A0A6I6MVG8_9ACTN</name>
<organism evidence="1 2">
    <name type="scientific">Streptomyces broussonetiae</name>
    <dbReference type="NCBI Taxonomy" id="2686304"/>
    <lineage>
        <taxon>Bacteria</taxon>
        <taxon>Bacillati</taxon>
        <taxon>Actinomycetota</taxon>
        <taxon>Actinomycetes</taxon>
        <taxon>Kitasatosporales</taxon>
        <taxon>Streptomycetaceae</taxon>
        <taxon>Streptomyces</taxon>
    </lineage>
</organism>
<dbReference type="AlphaFoldDB" id="A0A6I6MVG8"/>
<reference evidence="1 2" key="1">
    <citation type="submission" date="2019-12" db="EMBL/GenBank/DDBJ databases">
        <title>Streptomyces sp. strain T44 isolated from rhizosphere soil of Broussonetia papyrifera.</title>
        <authorList>
            <person name="Mo P."/>
        </authorList>
    </citation>
    <scope>NUCLEOTIDE SEQUENCE [LARGE SCALE GENOMIC DNA]</scope>
    <source>
        <strain evidence="1 2">T44</strain>
    </source>
</reference>
<dbReference type="RefSeq" id="WP_158917064.1">
    <property type="nucleotide sequence ID" value="NZ_CP047020.1"/>
</dbReference>
<protein>
    <submittedName>
        <fullName evidence="1">Uncharacterized protein</fullName>
    </submittedName>
</protein>
<dbReference type="KEGG" id="sbro:GQF42_01890"/>
<proteinExistence type="predicted"/>
<dbReference type="EMBL" id="CP047020">
    <property type="protein sequence ID" value="QHA02241.1"/>
    <property type="molecule type" value="Genomic_DNA"/>
</dbReference>
<keyword evidence="2" id="KW-1185">Reference proteome</keyword>
<accession>A0A6I6MVG8</accession>
<evidence type="ECO:0000313" key="1">
    <source>
        <dbReference type="EMBL" id="QHA02241.1"/>
    </source>
</evidence>
<sequence>MLVDEFLTAKSGGYPPSKRFMDLLMLRPQFQRPQKTQMAKAELLPFD</sequence>